<gene>
    <name evidence="2" type="ORF">LZ012_06240</name>
</gene>
<keyword evidence="3" id="KW-1185">Reference proteome</keyword>
<sequence length="309" mass="32548">MTTTLRSQVGSALLMLLFLIVGIGTTLLLSSLSPGQQQREQNSRTQAALRQAKEALIAWSVTHKSIPGRLPCPEDITTIGTPTEGKALSNCTSPSILIGRIAWRDLGLSEPRDGTGEQLWYVLSPGFRSTPPVGSAGVANGQLQLDGTYNGIAALIIAPGTPLPGQTRTPPSIASPPASVNYLDLGNATGPAFVNNGPAATFNDQVITITTQELLQALSSRVLAEIRGAFDVQNGLRRYYNDNGSFPPAGTPLDNLNFDNTTRSWLAPTANPGLWFSLVGYTTPSPTTAQLTLGTLTLKVIPCTAAPCP</sequence>
<protein>
    <recommendedName>
        <fullName evidence="4">Type II secretion system protein</fullName>
    </recommendedName>
</protein>
<organism evidence="2 3">
    <name type="scientific">Dechloromonas hankyongensis</name>
    <dbReference type="NCBI Taxonomy" id="2908002"/>
    <lineage>
        <taxon>Bacteria</taxon>
        <taxon>Pseudomonadati</taxon>
        <taxon>Pseudomonadota</taxon>
        <taxon>Betaproteobacteria</taxon>
        <taxon>Rhodocyclales</taxon>
        <taxon>Azonexaceae</taxon>
        <taxon>Dechloromonas</taxon>
    </lineage>
</organism>
<dbReference type="Proteomes" id="UP001165384">
    <property type="component" value="Unassembled WGS sequence"/>
</dbReference>
<feature type="transmembrane region" description="Helical" evidence="1">
    <location>
        <begin position="12"/>
        <end position="32"/>
    </location>
</feature>
<keyword evidence="1" id="KW-1133">Transmembrane helix</keyword>
<evidence type="ECO:0008006" key="4">
    <source>
        <dbReference type="Google" id="ProtNLM"/>
    </source>
</evidence>
<proteinExistence type="predicted"/>
<keyword evidence="1" id="KW-0812">Transmembrane</keyword>
<evidence type="ECO:0000256" key="1">
    <source>
        <dbReference type="SAM" id="Phobius"/>
    </source>
</evidence>
<accession>A0ABS9K0H6</accession>
<dbReference type="EMBL" id="JAKLTN010000001">
    <property type="protein sequence ID" value="MCG2576594.1"/>
    <property type="molecule type" value="Genomic_DNA"/>
</dbReference>
<evidence type="ECO:0000313" key="3">
    <source>
        <dbReference type="Proteomes" id="UP001165384"/>
    </source>
</evidence>
<keyword evidence="1" id="KW-0472">Membrane</keyword>
<comment type="caution">
    <text evidence="2">The sequence shown here is derived from an EMBL/GenBank/DDBJ whole genome shotgun (WGS) entry which is preliminary data.</text>
</comment>
<reference evidence="2" key="1">
    <citation type="submission" date="2022-01" db="EMBL/GenBank/DDBJ databases">
        <authorList>
            <person name="Jo J.-H."/>
            <person name="Im W.-T."/>
        </authorList>
    </citation>
    <scope>NUCLEOTIDE SEQUENCE</scope>
    <source>
        <strain evidence="2">XY25</strain>
    </source>
</reference>
<dbReference type="RefSeq" id="WP_275708697.1">
    <property type="nucleotide sequence ID" value="NZ_JAKLTN010000001.1"/>
</dbReference>
<name>A0ABS9K0H6_9RHOO</name>
<evidence type="ECO:0000313" key="2">
    <source>
        <dbReference type="EMBL" id="MCG2576594.1"/>
    </source>
</evidence>